<keyword evidence="4" id="KW-1185">Reference proteome</keyword>
<dbReference type="OrthoDB" id="5382295at2"/>
<evidence type="ECO:0000313" key="3">
    <source>
        <dbReference type="EMBL" id="PXV66155.1"/>
    </source>
</evidence>
<feature type="signal peptide" evidence="1">
    <location>
        <begin position="1"/>
        <end position="20"/>
    </location>
</feature>
<feature type="chain" id="PRO_5016245054" description="DUF6265 domain-containing protein" evidence="1">
    <location>
        <begin position="21"/>
        <end position="156"/>
    </location>
</feature>
<protein>
    <recommendedName>
        <fullName evidence="2">DUF6265 domain-containing protein</fullName>
    </recommendedName>
</protein>
<keyword evidence="1" id="KW-0732">Signal</keyword>
<evidence type="ECO:0000313" key="4">
    <source>
        <dbReference type="Proteomes" id="UP000248330"/>
    </source>
</evidence>
<organism evidence="3 4">
    <name type="scientific">Sinimarinibacterium flocculans</name>
    <dbReference type="NCBI Taxonomy" id="985250"/>
    <lineage>
        <taxon>Bacteria</taxon>
        <taxon>Pseudomonadati</taxon>
        <taxon>Pseudomonadota</taxon>
        <taxon>Gammaproteobacteria</taxon>
        <taxon>Nevskiales</taxon>
        <taxon>Nevskiaceae</taxon>
        <taxon>Sinimarinibacterium</taxon>
    </lineage>
</organism>
<evidence type="ECO:0000259" key="2">
    <source>
        <dbReference type="Pfam" id="PF19780"/>
    </source>
</evidence>
<name>A0A318E4M9_9GAMM</name>
<feature type="domain" description="DUF6265" evidence="2">
    <location>
        <begin position="30"/>
        <end position="136"/>
    </location>
</feature>
<dbReference type="Proteomes" id="UP000248330">
    <property type="component" value="Unassembled WGS sequence"/>
</dbReference>
<sequence length="156" mass="17132">MHRIAIGLLAAGLLPSIALAQGARVDQFRWLAGCWAFDTPDGRYEEIWTPPTGNSMLGVSRRIVDGFTREFEYMRIVTSGGGGFDFIALPQGENATRFNSVSFTDDSVVFENPDNDFPNRVTYTLAPPDGVDARIEGRSNGQPMGINFPLKRTSCP</sequence>
<dbReference type="InterPro" id="IPR046232">
    <property type="entry name" value="DUF6265"/>
</dbReference>
<gene>
    <name evidence="3" type="ORF">C8D93_108130</name>
</gene>
<dbReference type="Pfam" id="PF19780">
    <property type="entry name" value="DUF6265"/>
    <property type="match status" value="1"/>
</dbReference>
<proteinExistence type="predicted"/>
<evidence type="ECO:0000256" key="1">
    <source>
        <dbReference type="SAM" id="SignalP"/>
    </source>
</evidence>
<dbReference type="EMBL" id="QICN01000008">
    <property type="protein sequence ID" value="PXV66155.1"/>
    <property type="molecule type" value="Genomic_DNA"/>
</dbReference>
<dbReference type="RefSeq" id="WP_110265919.1">
    <property type="nucleotide sequence ID" value="NZ_CAKZQT010000032.1"/>
</dbReference>
<reference evidence="3 4" key="1">
    <citation type="submission" date="2018-04" db="EMBL/GenBank/DDBJ databases">
        <title>Genomic Encyclopedia of Type Strains, Phase IV (KMG-IV): sequencing the most valuable type-strain genomes for metagenomic binning, comparative biology and taxonomic classification.</title>
        <authorList>
            <person name="Goeker M."/>
        </authorList>
    </citation>
    <scope>NUCLEOTIDE SEQUENCE [LARGE SCALE GENOMIC DNA]</scope>
    <source>
        <strain evidence="3 4">DSM 104150</strain>
    </source>
</reference>
<comment type="caution">
    <text evidence="3">The sequence shown here is derived from an EMBL/GenBank/DDBJ whole genome shotgun (WGS) entry which is preliminary data.</text>
</comment>
<dbReference type="AlphaFoldDB" id="A0A318E4M9"/>
<accession>A0A318E4M9</accession>